<accession>A0ABV5C002</accession>
<gene>
    <name evidence="1" type="ORF">ACE5LO_10620</name>
</gene>
<name>A0ABV5C002_9BACL</name>
<dbReference type="Proteomes" id="UP001580430">
    <property type="component" value="Unassembled WGS sequence"/>
</dbReference>
<sequence>MACGWIEKHDSMPPILFDKLIEDQLPADSVLYDIIMRLQERKKAGEDLRNTKK</sequence>
<evidence type="ECO:0000313" key="2">
    <source>
        <dbReference type="Proteomes" id="UP001580430"/>
    </source>
</evidence>
<comment type="caution">
    <text evidence="1">The sequence shown here is derived from an EMBL/GenBank/DDBJ whole genome shotgun (WGS) entry which is preliminary data.</text>
</comment>
<organism evidence="1 2">
    <name type="scientific">Paenibacillus medicaginis</name>
    <dbReference type="NCBI Taxonomy" id="1470560"/>
    <lineage>
        <taxon>Bacteria</taxon>
        <taxon>Bacillati</taxon>
        <taxon>Bacillota</taxon>
        <taxon>Bacilli</taxon>
        <taxon>Bacillales</taxon>
        <taxon>Paenibacillaceae</taxon>
        <taxon>Paenibacillus</taxon>
    </lineage>
</organism>
<keyword evidence="2" id="KW-1185">Reference proteome</keyword>
<dbReference type="EMBL" id="JBHIRY010000008">
    <property type="protein sequence ID" value="MFB5760844.1"/>
    <property type="molecule type" value="Genomic_DNA"/>
</dbReference>
<dbReference type="RefSeq" id="WP_375520101.1">
    <property type="nucleotide sequence ID" value="NZ_JBHIRY010000008.1"/>
</dbReference>
<evidence type="ECO:0000313" key="1">
    <source>
        <dbReference type="EMBL" id="MFB5760844.1"/>
    </source>
</evidence>
<proteinExistence type="predicted"/>
<reference evidence="1 2" key="1">
    <citation type="submission" date="2024-09" db="EMBL/GenBank/DDBJ databases">
        <title>Paenibacillus zeirhizospherea sp. nov., isolated from surface of the maize (Zea mays) roots in a horticulture field, Hungary.</title>
        <authorList>
            <person name="Marton D."/>
            <person name="Farkas M."/>
            <person name="Bedics A."/>
            <person name="Toth E."/>
            <person name="Tancsics A."/>
            <person name="Boka K."/>
            <person name="Marati G."/>
            <person name="Kriszt B."/>
            <person name="Cserhati M."/>
        </authorList>
    </citation>
    <scope>NUCLEOTIDE SEQUENCE [LARGE SCALE GENOMIC DNA]</scope>
    <source>
        <strain evidence="1 2">JCM 18446</strain>
    </source>
</reference>
<protein>
    <submittedName>
        <fullName evidence="1">Uncharacterized protein</fullName>
    </submittedName>
</protein>